<dbReference type="InterPro" id="IPR027417">
    <property type="entry name" value="P-loop_NTPase"/>
</dbReference>
<evidence type="ECO:0000256" key="1">
    <source>
        <dbReference type="ARBA" id="ARBA00002274"/>
    </source>
</evidence>
<keyword evidence="10 13" id="KW-0067">ATP-binding</keyword>
<dbReference type="RefSeq" id="WP_373656332.1">
    <property type="nucleotide sequence ID" value="NZ_JBGUAW010000008.1"/>
</dbReference>
<dbReference type="Pfam" id="PF02606">
    <property type="entry name" value="LpxK"/>
    <property type="match status" value="1"/>
</dbReference>
<comment type="catalytic activity">
    <reaction evidence="13">
        <text>a lipid A disaccharide + ATP = a lipid IVA + ADP + H(+)</text>
        <dbReference type="Rhea" id="RHEA:67840"/>
        <dbReference type="ChEBI" id="CHEBI:15378"/>
        <dbReference type="ChEBI" id="CHEBI:30616"/>
        <dbReference type="ChEBI" id="CHEBI:176343"/>
        <dbReference type="ChEBI" id="CHEBI:176425"/>
        <dbReference type="ChEBI" id="CHEBI:456216"/>
        <dbReference type="EC" id="2.7.1.130"/>
    </reaction>
</comment>
<comment type="function">
    <text evidence="1 13">Transfers the gamma-phosphate of ATP to the 4'-position of a tetraacyldisaccharide 1-phosphate intermediate (termed DS-1-P) to form tetraacyldisaccharide 1,4'-bis-phosphate (lipid IVA).</text>
</comment>
<dbReference type="EMBL" id="JBGUAW010000008">
    <property type="protein sequence ID" value="MFA9461543.1"/>
    <property type="molecule type" value="Genomic_DNA"/>
</dbReference>
<evidence type="ECO:0000256" key="13">
    <source>
        <dbReference type="HAMAP-Rule" id="MF_00409"/>
    </source>
</evidence>
<evidence type="ECO:0000256" key="5">
    <source>
        <dbReference type="ARBA" id="ARBA00022516"/>
    </source>
</evidence>
<keyword evidence="11 13" id="KW-0443">Lipid metabolism</keyword>
<dbReference type="NCBIfam" id="TIGR00682">
    <property type="entry name" value="lpxK"/>
    <property type="match status" value="1"/>
</dbReference>
<evidence type="ECO:0000256" key="12">
    <source>
        <dbReference type="ARBA" id="ARBA00029757"/>
    </source>
</evidence>
<accession>A0ABV4TYA5</accession>
<comment type="caution">
    <text evidence="14">The sequence shown here is derived from an EMBL/GenBank/DDBJ whole genome shotgun (WGS) entry which is preliminary data.</text>
</comment>
<evidence type="ECO:0000313" key="15">
    <source>
        <dbReference type="Proteomes" id="UP001575181"/>
    </source>
</evidence>
<keyword evidence="6 13" id="KW-0441">Lipid A biosynthesis</keyword>
<keyword evidence="8 13" id="KW-0547">Nucleotide-binding</keyword>
<comment type="pathway">
    <text evidence="2 13">Glycolipid biosynthesis; lipid IV(A) biosynthesis; lipid IV(A) from (3R)-3-hydroxytetradecanoyl-[acyl-carrier-protein] and UDP-N-acetyl-alpha-D-glucosamine: step 6/6.</text>
</comment>
<proteinExistence type="inferred from homology"/>
<dbReference type="CDD" id="cd01983">
    <property type="entry name" value="SIMIBI"/>
    <property type="match status" value="1"/>
</dbReference>
<organism evidence="14 15">
    <name type="scientific">Thiohalorhabdus methylotrophus</name>
    <dbReference type="NCBI Taxonomy" id="3242694"/>
    <lineage>
        <taxon>Bacteria</taxon>
        <taxon>Pseudomonadati</taxon>
        <taxon>Pseudomonadota</taxon>
        <taxon>Gammaproteobacteria</taxon>
        <taxon>Thiohalorhabdales</taxon>
        <taxon>Thiohalorhabdaceae</taxon>
        <taxon>Thiohalorhabdus</taxon>
    </lineage>
</organism>
<evidence type="ECO:0000256" key="10">
    <source>
        <dbReference type="ARBA" id="ARBA00022840"/>
    </source>
</evidence>
<dbReference type="EC" id="2.7.1.130" evidence="3 13"/>
<feature type="binding site" evidence="13">
    <location>
        <begin position="57"/>
        <end position="64"/>
    </location>
    <ligand>
        <name>ATP</name>
        <dbReference type="ChEBI" id="CHEBI:30616"/>
    </ligand>
</feature>
<evidence type="ECO:0000313" key="14">
    <source>
        <dbReference type="EMBL" id="MFA9461543.1"/>
    </source>
</evidence>
<evidence type="ECO:0000256" key="4">
    <source>
        <dbReference type="ARBA" id="ARBA00016436"/>
    </source>
</evidence>
<reference evidence="14 15" key="1">
    <citation type="submission" date="2024-08" db="EMBL/GenBank/DDBJ databases">
        <title>Whole-genome sequencing of halo(alkali)philic microorganisms from hypersaline lakes.</title>
        <authorList>
            <person name="Sorokin D.Y."/>
            <person name="Merkel A.Y."/>
            <person name="Messina E."/>
            <person name="Yakimov M."/>
        </authorList>
    </citation>
    <scope>NUCLEOTIDE SEQUENCE [LARGE SCALE GENOMIC DNA]</scope>
    <source>
        <strain evidence="14 15">Cl-TMA</strain>
    </source>
</reference>
<evidence type="ECO:0000256" key="2">
    <source>
        <dbReference type="ARBA" id="ARBA00004870"/>
    </source>
</evidence>
<evidence type="ECO:0000256" key="8">
    <source>
        <dbReference type="ARBA" id="ARBA00022741"/>
    </source>
</evidence>
<evidence type="ECO:0000256" key="11">
    <source>
        <dbReference type="ARBA" id="ARBA00023098"/>
    </source>
</evidence>
<evidence type="ECO:0000256" key="6">
    <source>
        <dbReference type="ARBA" id="ARBA00022556"/>
    </source>
</evidence>
<dbReference type="InterPro" id="IPR003758">
    <property type="entry name" value="LpxK"/>
</dbReference>
<keyword evidence="5 13" id="KW-0444">Lipid biosynthesis</keyword>
<evidence type="ECO:0000256" key="3">
    <source>
        <dbReference type="ARBA" id="ARBA00012071"/>
    </source>
</evidence>
<dbReference type="GO" id="GO:0009029">
    <property type="term" value="F:lipid-A 4'-kinase activity"/>
    <property type="evidence" value="ECO:0007669"/>
    <property type="project" value="UniProtKB-EC"/>
</dbReference>
<comment type="similarity">
    <text evidence="13">Belongs to the LpxK family.</text>
</comment>
<dbReference type="SUPFAM" id="SSF52540">
    <property type="entry name" value="P-loop containing nucleoside triphosphate hydrolases"/>
    <property type="match status" value="1"/>
</dbReference>
<keyword evidence="9 13" id="KW-0418">Kinase</keyword>
<keyword evidence="15" id="KW-1185">Reference proteome</keyword>
<dbReference type="PANTHER" id="PTHR42724">
    <property type="entry name" value="TETRAACYLDISACCHARIDE 4'-KINASE"/>
    <property type="match status" value="1"/>
</dbReference>
<evidence type="ECO:0000256" key="7">
    <source>
        <dbReference type="ARBA" id="ARBA00022679"/>
    </source>
</evidence>
<dbReference type="Proteomes" id="UP001575181">
    <property type="component" value="Unassembled WGS sequence"/>
</dbReference>
<gene>
    <name evidence="13 14" type="primary">lpxK</name>
    <name evidence="14" type="ORF">ACERLL_11970</name>
</gene>
<sequence length="334" mass="35599">MKSLTDQWYQGGGLATLLRPLGGLYGAVMRLRREMYRRGWRSPDPLPVPVLVVGNLTVGGTGKTPLVIALVERLMAQGRRPAVVSRGYGRRGSGVEVVSAGDGRRLPVAECGDEPALLADRLPVPVVVGADRSNAVRAAADLQADCVVADDGFQRLSLARHRAFVVVDARRGLGNGRCLPAGPLREPVSTLADADALVLHGEGRGSGIRADIRMELHPDGLRGIRDPEALQGTDWLEGRRVCALAGIGDPERFFATLRSLGAEVVPRPFPDHYAYGAEDARTDPGEVLVTTEKDAVKLAELGVAGWALRVTARLEPDPARWLADLPEGGAGRVS</sequence>
<keyword evidence="7 13" id="KW-0808">Transferase</keyword>
<name>A0ABV4TYA5_9GAMM</name>
<protein>
    <recommendedName>
        <fullName evidence="4 13">Tetraacyldisaccharide 4'-kinase</fullName>
        <ecNumber evidence="3 13">2.7.1.130</ecNumber>
    </recommendedName>
    <alternativeName>
        <fullName evidence="12 13">Lipid A 4'-kinase</fullName>
    </alternativeName>
</protein>
<evidence type="ECO:0000256" key="9">
    <source>
        <dbReference type="ARBA" id="ARBA00022777"/>
    </source>
</evidence>
<dbReference type="HAMAP" id="MF_00409">
    <property type="entry name" value="LpxK"/>
    <property type="match status" value="1"/>
</dbReference>
<dbReference type="PANTHER" id="PTHR42724:SF1">
    <property type="entry name" value="TETRAACYLDISACCHARIDE 4'-KINASE, MITOCHONDRIAL-RELATED"/>
    <property type="match status" value="1"/>
</dbReference>